<dbReference type="Pfam" id="PF00001">
    <property type="entry name" value="7tm_1"/>
    <property type="match status" value="1"/>
</dbReference>
<dbReference type="PANTHER" id="PTHR24249">
    <property type="entry name" value="HISTAMINE RECEPTOR-RELATED G-PROTEIN COUPLED RECEPTOR"/>
    <property type="match status" value="1"/>
</dbReference>
<organism evidence="11 12">
    <name type="scientific">Pocillopora meandrina</name>
    <dbReference type="NCBI Taxonomy" id="46732"/>
    <lineage>
        <taxon>Eukaryota</taxon>
        <taxon>Metazoa</taxon>
        <taxon>Cnidaria</taxon>
        <taxon>Anthozoa</taxon>
        <taxon>Hexacorallia</taxon>
        <taxon>Scleractinia</taxon>
        <taxon>Astrocoeniina</taxon>
        <taxon>Pocilloporidae</taxon>
        <taxon>Pocillopora</taxon>
    </lineage>
</organism>
<evidence type="ECO:0000256" key="2">
    <source>
        <dbReference type="ARBA" id="ARBA00022475"/>
    </source>
</evidence>
<gene>
    <name evidence="11" type="ORF">PMEA_00018081</name>
</gene>
<dbReference type="InterPro" id="IPR017452">
    <property type="entry name" value="GPCR_Rhodpsn_7TM"/>
</dbReference>
<dbReference type="InterPro" id="IPR000276">
    <property type="entry name" value="GPCR_Rhodpsn"/>
</dbReference>
<evidence type="ECO:0000256" key="8">
    <source>
        <dbReference type="ARBA" id="ARBA00023224"/>
    </source>
</evidence>
<feature type="transmembrane region" description="Helical" evidence="9">
    <location>
        <begin position="6"/>
        <end position="29"/>
    </location>
</feature>
<evidence type="ECO:0000313" key="11">
    <source>
        <dbReference type="EMBL" id="CAH3137096.1"/>
    </source>
</evidence>
<feature type="transmembrane region" description="Helical" evidence="9">
    <location>
        <begin position="78"/>
        <end position="98"/>
    </location>
</feature>
<keyword evidence="2" id="KW-1003">Cell membrane</keyword>
<comment type="caution">
    <text evidence="11">The sequence shown here is derived from an EMBL/GenBank/DDBJ whole genome shotgun (WGS) entry which is preliminary data.</text>
</comment>
<accession>A0AAU9X559</accession>
<evidence type="ECO:0000256" key="1">
    <source>
        <dbReference type="ARBA" id="ARBA00004651"/>
    </source>
</evidence>
<dbReference type="Proteomes" id="UP001159428">
    <property type="component" value="Unassembled WGS sequence"/>
</dbReference>
<dbReference type="SUPFAM" id="SSF81321">
    <property type="entry name" value="Family A G protein-coupled receptor-like"/>
    <property type="match status" value="1"/>
</dbReference>
<evidence type="ECO:0000259" key="10">
    <source>
        <dbReference type="PROSITE" id="PS50262"/>
    </source>
</evidence>
<sequence length="133" mass="14901">MLLRSLVVSDLGVGLLVQPFYVALMVMTLQKQQATCITYSVFAVVVYIFSGASFLSIICVSVDGFLAIRLNLRYQDLVTSKLCILLNSMVFLNIYFIVRRHSRQIQAQIQQLSQNGAMSNTAKYGKSALSLFY</sequence>
<feature type="domain" description="G-protein coupled receptors family 1 profile" evidence="10">
    <location>
        <begin position="1"/>
        <end position="92"/>
    </location>
</feature>
<evidence type="ECO:0000256" key="5">
    <source>
        <dbReference type="ARBA" id="ARBA00023040"/>
    </source>
</evidence>
<protein>
    <recommendedName>
        <fullName evidence="10">G-protein coupled receptors family 1 profile domain-containing protein</fullName>
    </recommendedName>
</protein>
<dbReference type="GO" id="GO:0005886">
    <property type="term" value="C:plasma membrane"/>
    <property type="evidence" value="ECO:0007669"/>
    <property type="project" value="UniProtKB-SubCell"/>
</dbReference>
<dbReference type="Gene3D" id="1.20.1070.10">
    <property type="entry name" value="Rhodopsin 7-helix transmembrane proteins"/>
    <property type="match status" value="1"/>
</dbReference>
<dbReference type="EMBL" id="CALNXJ010000031">
    <property type="protein sequence ID" value="CAH3137096.1"/>
    <property type="molecule type" value="Genomic_DNA"/>
</dbReference>
<comment type="subcellular location">
    <subcellularLocation>
        <location evidence="1">Cell membrane</location>
        <topology evidence="1">Multi-pass membrane protein</topology>
    </subcellularLocation>
</comment>
<keyword evidence="6 9" id="KW-0472">Membrane</keyword>
<keyword evidence="4 9" id="KW-1133">Transmembrane helix</keyword>
<dbReference type="GO" id="GO:0004930">
    <property type="term" value="F:G protein-coupled receptor activity"/>
    <property type="evidence" value="ECO:0007669"/>
    <property type="project" value="UniProtKB-KW"/>
</dbReference>
<keyword evidence="7" id="KW-0675">Receptor</keyword>
<keyword evidence="5" id="KW-0297">G-protein coupled receptor</keyword>
<dbReference type="InterPro" id="IPR050569">
    <property type="entry name" value="TAAR"/>
</dbReference>
<evidence type="ECO:0000256" key="4">
    <source>
        <dbReference type="ARBA" id="ARBA00022989"/>
    </source>
</evidence>
<name>A0AAU9X559_9CNID</name>
<evidence type="ECO:0000256" key="7">
    <source>
        <dbReference type="ARBA" id="ARBA00023170"/>
    </source>
</evidence>
<keyword evidence="12" id="KW-1185">Reference proteome</keyword>
<evidence type="ECO:0000256" key="3">
    <source>
        <dbReference type="ARBA" id="ARBA00022692"/>
    </source>
</evidence>
<evidence type="ECO:0000313" key="12">
    <source>
        <dbReference type="Proteomes" id="UP001159428"/>
    </source>
</evidence>
<feature type="non-terminal residue" evidence="11">
    <location>
        <position position="133"/>
    </location>
</feature>
<keyword evidence="8" id="KW-0807">Transducer</keyword>
<proteinExistence type="predicted"/>
<dbReference type="AlphaFoldDB" id="A0AAU9X559"/>
<evidence type="ECO:0000256" key="9">
    <source>
        <dbReference type="SAM" id="Phobius"/>
    </source>
</evidence>
<reference evidence="11 12" key="1">
    <citation type="submission" date="2022-05" db="EMBL/GenBank/DDBJ databases">
        <authorList>
            <consortium name="Genoscope - CEA"/>
            <person name="William W."/>
        </authorList>
    </citation>
    <scope>NUCLEOTIDE SEQUENCE [LARGE SCALE GENOMIC DNA]</scope>
</reference>
<feature type="transmembrane region" description="Helical" evidence="9">
    <location>
        <begin position="41"/>
        <end position="66"/>
    </location>
</feature>
<dbReference type="PROSITE" id="PS50262">
    <property type="entry name" value="G_PROTEIN_RECEP_F1_2"/>
    <property type="match status" value="1"/>
</dbReference>
<evidence type="ECO:0000256" key="6">
    <source>
        <dbReference type="ARBA" id="ARBA00023136"/>
    </source>
</evidence>
<dbReference type="PANTHER" id="PTHR24249:SF372">
    <property type="entry name" value="G-PROTEIN COUPLED RECEPTORS FAMILY 1 PROFILE DOMAIN-CONTAINING PROTEIN"/>
    <property type="match status" value="1"/>
</dbReference>
<keyword evidence="3 9" id="KW-0812">Transmembrane</keyword>